<evidence type="ECO:0000313" key="2">
    <source>
        <dbReference type="EMBL" id="SOD19871.1"/>
    </source>
</evidence>
<keyword evidence="1" id="KW-0472">Membrane</keyword>
<organism evidence="2 3">
    <name type="scientific">Pedobacter xixiisoli</name>
    <dbReference type="NCBI Taxonomy" id="1476464"/>
    <lineage>
        <taxon>Bacteria</taxon>
        <taxon>Pseudomonadati</taxon>
        <taxon>Bacteroidota</taxon>
        <taxon>Sphingobacteriia</taxon>
        <taxon>Sphingobacteriales</taxon>
        <taxon>Sphingobacteriaceae</taxon>
        <taxon>Pedobacter</taxon>
    </lineage>
</organism>
<name>A0A286AD86_9SPHI</name>
<evidence type="ECO:0000313" key="3">
    <source>
        <dbReference type="Proteomes" id="UP000219281"/>
    </source>
</evidence>
<reference evidence="3" key="1">
    <citation type="submission" date="2017-09" db="EMBL/GenBank/DDBJ databases">
        <authorList>
            <person name="Varghese N."/>
            <person name="Submissions S."/>
        </authorList>
    </citation>
    <scope>NUCLEOTIDE SEQUENCE [LARGE SCALE GENOMIC DNA]</scope>
    <source>
        <strain evidence="3">CGMCC 1.12803</strain>
    </source>
</reference>
<dbReference type="AlphaFoldDB" id="A0A286AD86"/>
<evidence type="ECO:0000256" key="1">
    <source>
        <dbReference type="SAM" id="Phobius"/>
    </source>
</evidence>
<feature type="transmembrane region" description="Helical" evidence="1">
    <location>
        <begin position="12"/>
        <end position="28"/>
    </location>
</feature>
<keyword evidence="1" id="KW-0812">Transmembrane</keyword>
<proteinExistence type="predicted"/>
<sequence length="42" mass="4774">MIKINNNKTTNFIIFVLVAALLISVIESPKEFMDSIIKGFIF</sequence>
<protein>
    <submittedName>
        <fullName evidence="2">Uncharacterized protein</fullName>
    </submittedName>
</protein>
<keyword evidence="3" id="KW-1185">Reference proteome</keyword>
<dbReference type="Proteomes" id="UP000219281">
    <property type="component" value="Unassembled WGS sequence"/>
</dbReference>
<keyword evidence="1" id="KW-1133">Transmembrane helix</keyword>
<accession>A0A286AD86</accession>
<dbReference type="EMBL" id="OCMT01000004">
    <property type="protein sequence ID" value="SOD19871.1"/>
    <property type="molecule type" value="Genomic_DNA"/>
</dbReference>
<gene>
    <name evidence="2" type="ORF">SAMN06297358_3578</name>
</gene>